<dbReference type="CDD" id="cd06257">
    <property type="entry name" value="DnaJ"/>
    <property type="match status" value="1"/>
</dbReference>
<accession>A0A9J6PHM8</accession>
<protein>
    <submittedName>
        <fullName evidence="2">DnaJ domain-containing protein</fullName>
    </submittedName>
</protein>
<proteinExistence type="predicted"/>
<organism evidence="2 3">
    <name type="scientific">Futiania mangrovi</name>
    <dbReference type="NCBI Taxonomy" id="2959716"/>
    <lineage>
        <taxon>Bacteria</taxon>
        <taxon>Pseudomonadati</taxon>
        <taxon>Pseudomonadota</taxon>
        <taxon>Alphaproteobacteria</taxon>
        <taxon>Futianiales</taxon>
        <taxon>Futianiaceae</taxon>
        <taxon>Futiania</taxon>
    </lineage>
</organism>
<evidence type="ECO:0000313" key="2">
    <source>
        <dbReference type="EMBL" id="MCP1337320.1"/>
    </source>
</evidence>
<comment type="caution">
    <text evidence="2">The sequence shown here is derived from an EMBL/GenBank/DDBJ whole genome shotgun (WGS) entry which is preliminary data.</text>
</comment>
<reference evidence="2" key="1">
    <citation type="submission" date="2022-06" db="EMBL/GenBank/DDBJ databases">
        <title>Isolation and Genomics of Futiania mangrovii gen. nov., sp. nov., a Rare and Metabolically-versatile member in the Class Alphaproteobacteria.</title>
        <authorList>
            <person name="Liu L."/>
            <person name="Huang W.-C."/>
            <person name="Pan J."/>
            <person name="Li J."/>
            <person name="Huang Y."/>
            <person name="Du H."/>
            <person name="Liu Y."/>
            <person name="Li M."/>
        </authorList>
    </citation>
    <scope>NUCLEOTIDE SEQUENCE</scope>
    <source>
        <strain evidence="2">FT118</strain>
    </source>
</reference>
<dbReference type="SUPFAM" id="SSF46565">
    <property type="entry name" value="Chaperone J-domain"/>
    <property type="match status" value="1"/>
</dbReference>
<dbReference type="Gene3D" id="1.10.287.110">
    <property type="entry name" value="DnaJ domain"/>
    <property type="match status" value="1"/>
</dbReference>
<dbReference type="SMART" id="SM00271">
    <property type="entry name" value="DnaJ"/>
    <property type="match status" value="1"/>
</dbReference>
<dbReference type="RefSeq" id="WP_269333288.1">
    <property type="nucleotide sequence ID" value="NZ_JAMZFT010000003.1"/>
</dbReference>
<dbReference type="Proteomes" id="UP001055804">
    <property type="component" value="Unassembled WGS sequence"/>
</dbReference>
<dbReference type="InterPro" id="IPR036869">
    <property type="entry name" value="J_dom_sf"/>
</dbReference>
<sequence>MFDHDRMKRSKRRVRVLVERGAKGAMEASLFLAHDERLIDALNDDRKFLPLETVLGKLLLLPKSEITEITPVDRAGKPVGLNADPCKILGVTPDATAEDLRTAYLTLVKALHPDRVRAAGLAEEFIQYATERTQLVTAAYHEITAERERRAKAEAPPA</sequence>
<dbReference type="EMBL" id="JAMZFT010000003">
    <property type="protein sequence ID" value="MCP1337320.1"/>
    <property type="molecule type" value="Genomic_DNA"/>
</dbReference>
<feature type="domain" description="J" evidence="1">
    <location>
        <begin position="84"/>
        <end position="156"/>
    </location>
</feature>
<dbReference type="PANTHER" id="PTHR24074">
    <property type="entry name" value="CO-CHAPERONE PROTEIN DJLA"/>
    <property type="match status" value="1"/>
</dbReference>
<dbReference type="InterPro" id="IPR001623">
    <property type="entry name" value="DnaJ_domain"/>
</dbReference>
<dbReference type="InterPro" id="IPR050817">
    <property type="entry name" value="DjlA_DnaK_co-chaperone"/>
</dbReference>
<dbReference type="AlphaFoldDB" id="A0A9J6PHM8"/>
<dbReference type="PROSITE" id="PS50076">
    <property type="entry name" value="DNAJ_2"/>
    <property type="match status" value="1"/>
</dbReference>
<evidence type="ECO:0000259" key="1">
    <source>
        <dbReference type="PROSITE" id="PS50076"/>
    </source>
</evidence>
<gene>
    <name evidence="2" type="ORF">NJQ99_12935</name>
</gene>
<keyword evidence="3" id="KW-1185">Reference proteome</keyword>
<dbReference type="Pfam" id="PF00226">
    <property type="entry name" value="DnaJ"/>
    <property type="match status" value="1"/>
</dbReference>
<evidence type="ECO:0000313" key="3">
    <source>
        <dbReference type="Proteomes" id="UP001055804"/>
    </source>
</evidence>
<name>A0A9J6PHM8_9PROT</name>